<evidence type="ECO:0000259" key="1">
    <source>
        <dbReference type="PROSITE" id="PS50822"/>
    </source>
</evidence>
<dbReference type="Pfam" id="PF02171">
    <property type="entry name" value="Piwi"/>
    <property type="match status" value="1"/>
</dbReference>
<keyword evidence="2" id="KW-1185">Reference proteome</keyword>
<sequence>MMSAIRQDSRNIEKEKFPRSPFAFNGTARPQEIIGDFHYQLPRKEEVNQGLLKQRAGFIMTSYVNSRREIPRYVIILRDGVSESQHTMVMRNEFPAIKEGIQKALDDINKVSKTEIPRFAVSIVTKRHSHRLYQKKGNVIFNIPPMVAIDTEIVKKSGNELIFVSHCPLQGTAQPILVNTLINENVFNSNDELVRLLAALSCTHQKSTSIVSLPETIYAADEYAKRGSDVFEAYKIWLAQRRETLPMKQMNEERQYDWEVITENLCYHTSRFKKTRIA</sequence>
<dbReference type="SMART" id="SM00950">
    <property type="entry name" value="Piwi"/>
    <property type="match status" value="1"/>
</dbReference>
<dbReference type="eggNOG" id="KOG1041">
    <property type="taxonomic scope" value="Eukaryota"/>
</dbReference>
<evidence type="ECO:0000313" key="3">
    <source>
        <dbReference type="WBParaSite" id="Csp11.Scaffold629.g14708.t2"/>
    </source>
</evidence>
<feature type="domain" description="Piwi" evidence="1">
    <location>
        <begin position="71"/>
        <end position="232"/>
    </location>
</feature>
<dbReference type="InterPro" id="IPR003165">
    <property type="entry name" value="Piwi"/>
</dbReference>
<dbReference type="PROSITE" id="PS50822">
    <property type="entry name" value="PIWI"/>
    <property type="match status" value="1"/>
</dbReference>
<dbReference type="Proteomes" id="UP000095282">
    <property type="component" value="Unplaced"/>
</dbReference>
<dbReference type="SUPFAM" id="SSF53098">
    <property type="entry name" value="Ribonuclease H-like"/>
    <property type="match status" value="1"/>
</dbReference>
<dbReference type="GO" id="GO:0003676">
    <property type="term" value="F:nucleic acid binding"/>
    <property type="evidence" value="ECO:0007669"/>
    <property type="project" value="InterPro"/>
</dbReference>
<dbReference type="Gene3D" id="3.30.420.10">
    <property type="entry name" value="Ribonuclease H-like superfamily/Ribonuclease H"/>
    <property type="match status" value="1"/>
</dbReference>
<evidence type="ECO:0000313" key="2">
    <source>
        <dbReference type="Proteomes" id="UP000095282"/>
    </source>
</evidence>
<dbReference type="WBParaSite" id="Csp11.Scaffold629.g14708.t2">
    <property type="protein sequence ID" value="Csp11.Scaffold629.g14708.t2"/>
    <property type="gene ID" value="Csp11.Scaffold629.g14708"/>
</dbReference>
<dbReference type="STRING" id="1561998.A0A1I7U4A6"/>
<organism evidence="2 3">
    <name type="scientific">Caenorhabditis tropicalis</name>
    <dbReference type="NCBI Taxonomy" id="1561998"/>
    <lineage>
        <taxon>Eukaryota</taxon>
        <taxon>Metazoa</taxon>
        <taxon>Ecdysozoa</taxon>
        <taxon>Nematoda</taxon>
        <taxon>Chromadorea</taxon>
        <taxon>Rhabditida</taxon>
        <taxon>Rhabditina</taxon>
        <taxon>Rhabditomorpha</taxon>
        <taxon>Rhabditoidea</taxon>
        <taxon>Rhabditidae</taxon>
        <taxon>Peloderinae</taxon>
        <taxon>Caenorhabditis</taxon>
    </lineage>
</organism>
<dbReference type="InterPro" id="IPR036397">
    <property type="entry name" value="RNaseH_sf"/>
</dbReference>
<dbReference type="InterPro" id="IPR012337">
    <property type="entry name" value="RNaseH-like_sf"/>
</dbReference>
<name>A0A1I7U4A6_9PELO</name>
<dbReference type="PANTHER" id="PTHR22891">
    <property type="entry name" value="EUKARYOTIC TRANSLATION INITIATION FACTOR 2C"/>
    <property type="match status" value="1"/>
</dbReference>
<dbReference type="AlphaFoldDB" id="A0A1I7U4A6"/>
<proteinExistence type="predicted"/>
<accession>A0A1I7U4A6</accession>
<protein>
    <submittedName>
        <fullName evidence="3">Piwi domain-containing protein</fullName>
    </submittedName>
</protein>
<reference evidence="3" key="1">
    <citation type="submission" date="2016-11" db="UniProtKB">
        <authorList>
            <consortium name="WormBaseParasite"/>
        </authorList>
    </citation>
    <scope>IDENTIFICATION</scope>
</reference>